<reference evidence="2" key="1">
    <citation type="submission" date="2016-03" db="EMBL/GenBank/DDBJ databases">
        <title>Draft genome sequence of Rosellinia necatrix.</title>
        <authorList>
            <person name="Kanematsu S."/>
        </authorList>
    </citation>
    <scope>NUCLEOTIDE SEQUENCE [LARGE SCALE GENOMIC DNA]</scope>
    <source>
        <strain evidence="2">W97</strain>
    </source>
</reference>
<dbReference type="CDD" id="cd05399">
    <property type="entry name" value="NT_Rel-Spo_like"/>
    <property type="match status" value="1"/>
</dbReference>
<dbReference type="AlphaFoldDB" id="A0A1S8A768"/>
<evidence type="ECO:0000256" key="1">
    <source>
        <dbReference type="SAM" id="MobiDB-lite"/>
    </source>
</evidence>
<keyword evidence="3" id="KW-1185">Reference proteome</keyword>
<organism evidence="2">
    <name type="scientific">Rosellinia necatrix</name>
    <name type="common">White root-rot fungus</name>
    <dbReference type="NCBI Taxonomy" id="77044"/>
    <lineage>
        <taxon>Eukaryota</taxon>
        <taxon>Fungi</taxon>
        <taxon>Dikarya</taxon>
        <taxon>Ascomycota</taxon>
        <taxon>Pezizomycotina</taxon>
        <taxon>Sordariomycetes</taxon>
        <taxon>Xylariomycetidae</taxon>
        <taxon>Xylariales</taxon>
        <taxon>Xylariaceae</taxon>
        <taxon>Rosellinia</taxon>
    </lineage>
</organism>
<dbReference type="EMBL" id="DF977461">
    <property type="protein sequence ID" value="GAW25938.1"/>
    <property type="molecule type" value="Genomic_DNA"/>
</dbReference>
<dbReference type="PANTHER" id="PTHR41773:SF1">
    <property type="entry name" value="RELA_SPOT DOMAIN-CONTAINING PROTEIN"/>
    <property type="match status" value="1"/>
</dbReference>
<dbReference type="SUPFAM" id="SSF81301">
    <property type="entry name" value="Nucleotidyltransferase"/>
    <property type="match status" value="1"/>
</dbReference>
<evidence type="ECO:0000313" key="2">
    <source>
        <dbReference type="EMBL" id="GAW25938.1"/>
    </source>
</evidence>
<dbReference type="PANTHER" id="PTHR41773">
    <property type="entry name" value="GTP PYROPHOSPHATASE-RELATED"/>
    <property type="match status" value="1"/>
</dbReference>
<feature type="region of interest" description="Disordered" evidence="1">
    <location>
        <begin position="127"/>
        <end position="161"/>
    </location>
</feature>
<accession>A0A1S8A768</accession>
<dbReference type="InterPro" id="IPR007685">
    <property type="entry name" value="RelA_SpoT"/>
</dbReference>
<gene>
    <name evidence="2" type="ORF">SAMD00023353_1601090</name>
</gene>
<proteinExistence type="predicted"/>
<evidence type="ECO:0000313" key="3">
    <source>
        <dbReference type="Proteomes" id="UP000054516"/>
    </source>
</evidence>
<feature type="compositionally biased region" description="Basic and acidic residues" evidence="1">
    <location>
        <begin position="130"/>
        <end position="146"/>
    </location>
</feature>
<dbReference type="Gene3D" id="3.30.460.10">
    <property type="entry name" value="Beta Polymerase, domain 2"/>
    <property type="match status" value="1"/>
</dbReference>
<sequence length="161" mass="18084">MHPAALDNIRKVAQNYNEAKTQLLYKKLVEIARQQCEDRLEKIGRKGIKGVVHGRVRKYASLTNKLTQIQKDEEKSPDFGASVSSIYEHPDMGDLAGVRIGLYFPDDIAKVEKEIKEHFDVKHTFGTVRGGRDVTTDRNEDIEKHGNGPWSSNGQDGAADH</sequence>
<protein>
    <submittedName>
        <fullName evidence="2">Putative ankyrin repeat protein</fullName>
    </submittedName>
</protein>
<name>A0A1S8A768_ROSNE</name>
<dbReference type="GO" id="GO:0015969">
    <property type="term" value="P:guanosine tetraphosphate metabolic process"/>
    <property type="evidence" value="ECO:0007669"/>
    <property type="project" value="InterPro"/>
</dbReference>
<dbReference type="STRING" id="77044.A0A1S8A768"/>
<dbReference type="InterPro" id="IPR043519">
    <property type="entry name" value="NT_sf"/>
</dbReference>
<dbReference type="OrthoDB" id="4719016at2759"/>
<dbReference type="Proteomes" id="UP000054516">
    <property type="component" value="Unassembled WGS sequence"/>
</dbReference>